<evidence type="ECO:0000313" key="2">
    <source>
        <dbReference type="EMBL" id="GGD03819.1"/>
    </source>
</evidence>
<protein>
    <submittedName>
        <fullName evidence="2">Alpha/beta hydrolase</fullName>
    </submittedName>
</protein>
<dbReference type="GO" id="GO:0016020">
    <property type="term" value="C:membrane"/>
    <property type="evidence" value="ECO:0007669"/>
    <property type="project" value="TreeGrafter"/>
</dbReference>
<dbReference type="Proteomes" id="UP000613582">
    <property type="component" value="Unassembled WGS sequence"/>
</dbReference>
<dbReference type="SUPFAM" id="SSF53474">
    <property type="entry name" value="alpha/beta-Hydrolases"/>
    <property type="match status" value="1"/>
</dbReference>
<dbReference type="Pfam" id="PF00561">
    <property type="entry name" value="Abhydrolase_1"/>
    <property type="match status" value="1"/>
</dbReference>
<dbReference type="AlphaFoldDB" id="A0A8J2Y6J0"/>
<keyword evidence="2" id="KW-0378">Hydrolase</keyword>
<proteinExistence type="predicted"/>
<evidence type="ECO:0000259" key="1">
    <source>
        <dbReference type="Pfam" id="PF00561"/>
    </source>
</evidence>
<feature type="domain" description="AB hydrolase-1" evidence="1">
    <location>
        <begin position="56"/>
        <end position="292"/>
    </location>
</feature>
<dbReference type="PANTHER" id="PTHR43798:SF33">
    <property type="entry name" value="HYDROLASE, PUTATIVE (AFU_ORTHOLOGUE AFUA_2G14860)-RELATED"/>
    <property type="match status" value="1"/>
</dbReference>
<dbReference type="RefSeq" id="WP_188160266.1">
    <property type="nucleotide sequence ID" value="NZ_BMGH01000001.1"/>
</dbReference>
<comment type="caution">
    <text evidence="2">The sequence shown here is derived from an EMBL/GenBank/DDBJ whole genome shotgun (WGS) entry which is preliminary data.</text>
</comment>
<dbReference type="GO" id="GO:0016787">
    <property type="term" value="F:hydrolase activity"/>
    <property type="evidence" value="ECO:0007669"/>
    <property type="project" value="UniProtKB-KW"/>
</dbReference>
<sequence>MLLILLIILLIVVLVHARIYVRETERAMPPAGSFRVIDGIKLHYVDAGPQDGPGAPVVLIHGVSSNLLDMKLALGDRLAQERRVIMIDRPGYGYSERPVGAVDMGRQARIIDALLAELGVEKPVIIAHSYGGALALRHTLAFPDRARALILLAPVSHRWPGGVDWHNHAATMPGIGPLFSHTVPALYGRLAGRKAVEGAFWPQAQPAGYYEQAGMALIFRPMAFRSTGEDLVGLYDEITKMEPHYGSIRQPVHMIAGTHDTTVLSTIHCFGLKAKLADTSLQFLDNTGHTIHHSCSGEVEKLLAAIDGDVDATR</sequence>
<dbReference type="PRINTS" id="PR00111">
    <property type="entry name" value="ABHYDROLASE"/>
</dbReference>
<evidence type="ECO:0000313" key="3">
    <source>
        <dbReference type="Proteomes" id="UP000613582"/>
    </source>
</evidence>
<dbReference type="EMBL" id="BMGH01000001">
    <property type="protein sequence ID" value="GGD03819.1"/>
    <property type="molecule type" value="Genomic_DNA"/>
</dbReference>
<gene>
    <name evidence="2" type="ORF">GCM10011342_11010</name>
</gene>
<dbReference type="InterPro" id="IPR000073">
    <property type="entry name" value="AB_hydrolase_1"/>
</dbReference>
<reference evidence="2" key="2">
    <citation type="submission" date="2020-09" db="EMBL/GenBank/DDBJ databases">
        <authorList>
            <person name="Sun Q."/>
            <person name="Zhou Y."/>
        </authorList>
    </citation>
    <scope>NUCLEOTIDE SEQUENCE</scope>
    <source>
        <strain evidence="2">CGMCC 1.12921</strain>
    </source>
</reference>
<reference evidence="2" key="1">
    <citation type="journal article" date="2014" name="Int. J. Syst. Evol. Microbiol.">
        <title>Complete genome sequence of Corynebacterium casei LMG S-19264T (=DSM 44701T), isolated from a smear-ripened cheese.</title>
        <authorList>
            <consortium name="US DOE Joint Genome Institute (JGI-PGF)"/>
            <person name="Walter F."/>
            <person name="Albersmeier A."/>
            <person name="Kalinowski J."/>
            <person name="Ruckert C."/>
        </authorList>
    </citation>
    <scope>NUCLEOTIDE SEQUENCE</scope>
    <source>
        <strain evidence="2">CGMCC 1.12921</strain>
    </source>
</reference>
<organism evidence="2 3">
    <name type="scientific">Aquisalinus flavus</name>
    <dbReference type="NCBI Taxonomy" id="1526572"/>
    <lineage>
        <taxon>Bacteria</taxon>
        <taxon>Pseudomonadati</taxon>
        <taxon>Pseudomonadota</taxon>
        <taxon>Alphaproteobacteria</taxon>
        <taxon>Parvularculales</taxon>
        <taxon>Parvularculaceae</taxon>
        <taxon>Aquisalinus</taxon>
    </lineage>
</organism>
<dbReference type="InterPro" id="IPR029058">
    <property type="entry name" value="AB_hydrolase_fold"/>
</dbReference>
<dbReference type="Gene3D" id="3.40.50.1820">
    <property type="entry name" value="alpha/beta hydrolase"/>
    <property type="match status" value="1"/>
</dbReference>
<dbReference type="InterPro" id="IPR050266">
    <property type="entry name" value="AB_hydrolase_sf"/>
</dbReference>
<accession>A0A8J2Y6J0</accession>
<dbReference type="PANTHER" id="PTHR43798">
    <property type="entry name" value="MONOACYLGLYCEROL LIPASE"/>
    <property type="match status" value="1"/>
</dbReference>
<keyword evidence="3" id="KW-1185">Reference proteome</keyword>
<name>A0A8J2Y6J0_9PROT</name>